<dbReference type="Pfam" id="PF00106">
    <property type="entry name" value="adh_short"/>
    <property type="match status" value="1"/>
</dbReference>
<dbReference type="PRINTS" id="PR00081">
    <property type="entry name" value="GDHRDH"/>
</dbReference>
<dbReference type="GO" id="GO:0016491">
    <property type="term" value="F:oxidoreductase activity"/>
    <property type="evidence" value="ECO:0007669"/>
    <property type="project" value="UniProtKB-KW"/>
</dbReference>
<protein>
    <submittedName>
        <fullName evidence="3">Glucose 1-dehydrogenase</fullName>
    </submittedName>
</protein>
<evidence type="ECO:0000256" key="1">
    <source>
        <dbReference type="ARBA" id="ARBA00006484"/>
    </source>
</evidence>
<evidence type="ECO:0000256" key="2">
    <source>
        <dbReference type="ARBA" id="ARBA00023002"/>
    </source>
</evidence>
<reference evidence="3" key="1">
    <citation type="journal article" date="2014" name="Int. J. Syst. Evol. Microbiol.">
        <title>Complete genome sequence of Corynebacterium casei LMG S-19264T (=DSM 44701T), isolated from a smear-ripened cheese.</title>
        <authorList>
            <consortium name="US DOE Joint Genome Institute (JGI-PGF)"/>
            <person name="Walter F."/>
            <person name="Albersmeier A."/>
            <person name="Kalinowski J."/>
            <person name="Ruckert C."/>
        </authorList>
    </citation>
    <scope>NUCLEOTIDE SEQUENCE</scope>
    <source>
        <strain evidence="3">JCM 31311</strain>
    </source>
</reference>
<gene>
    <name evidence="3" type="ORF">GCM10008957_54140</name>
</gene>
<accession>A0A918FHH0</accession>
<dbReference type="Proteomes" id="UP000603865">
    <property type="component" value="Unassembled WGS sequence"/>
</dbReference>
<dbReference type="AlphaFoldDB" id="A0A918FHH0"/>
<dbReference type="RefSeq" id="WP_189093649.1">
    <property type="nucleotide sequence ID" value="NZ_BMQL01000083.1"/>
</dbReference>
<dbReference type="InterPro" id="IPR002347">
    <property type="entry name" value="SDR_fam"/>
</dbReference>
<dbReference type="SUPFAM" id="SSF51735">
    <property type="entry name" value="NAD(P)-binding Rossmann-fold domains"/>
    <property type="match status" value="1"/>
</dbReference>
<sequence length="209" mass="21431">MAKNILIIGAGEGIGLAVARRFQTEGFTVALSARNLARIEADARELGGRAYAADAGDFGAVREVVAQAERDLGGLDVLVYNVAVPNWKPASEVSTEELLHDFRANVGGAHAAILAALPSLKARGGSVLLTGGGLALYPGAQAGSLAVGKAGLRSLARSMHAELGAQGVHVGTVTVMGLVADDQPITAAGVADAFWTLYQERGAEVQYRG</sequence>
<evidence type="ECO:0000313" key="4">
    <source>
        <dbReference type="Proteomes" id="UP000603865"/>
    </source>
</evidence>
<name>A0A918FHH0_9DEIO</name>
<dbReference type="InterPro" id="IPR036291">
    <property type="entry name" value="NAD(P)-bd_dom_sf"/>
</dbReference>
<keyword evidence="2" id="KW-0560">Oxidoreductase</keyword>
<comment type="caution">
    <text evidence="3">The sequence shown here is derived from an EMBL/GenBank/DDBJ whole genome shotgun (WGS) entry which is preliminary data.</text>
</comment>
<proteinExistence type="inferred from homology"/>
<dbReference type="PANTHER" id="PTHR43669">
    <property type="entry name" value="5-KETO-D-GLUCONATE 5-REDUCTASE"/>
    <property type="match status" value="1"/>
</dbReference>
<evidence type="ECO:0000313" key="3">
    <source>
        <dbReference type="EMBL" id="GGR38034.1"/>
    </source>
</evidence>
<dbReference type="EMBL" id="BMQL01000083">
    <property type="protein sequence ID" value="GGR38034.1"/>
    <property type="molecule type" value="Genomic_DNA"/>
</dbReference>
<dbReference type="PANTHER" id="PTHR43669:SF3">
    <property type="entry name" value="ALCOHOL DEHYDROGENASE, PUTATIVE (AFU_ORTHOLOGUE AFUA_3G03445)-RELATED"/>
    <property type="match status" value="1"/>
</dbReference>
<organism evidence="3 4">
    <name type="scientific">Deinococcus ruber</name>
    <dbReference type="NCBI Taxonomy" id="1848197"/>
    <lineage>
        <taxon>Bacteria</taxon>
        <taxon>Thermotogati</taxon>
        <taxon>Deinococcota</taxon>
        <taxon>Deinococci</taxon>
        <taxon>Deinococcales</taxon>
        <taxon>Deinococcaceae</taxon>
        <taxon>Deinococcus</taxon>
    </lineage>
</organism>
<dbReference type="Gene3D" id="3.40.50.720">
    <property type="entry name" value="NAD(P)-binding Rossmann-like Domain"/>
    <property type="match status" value="1"/>
</dbReference>
<comment type="similarity">
    <text evidence="1">Belongs to the short-chain dehydrogenases/reductases (SDR) family.</text>
</comment>
<keyword evidence="4" id="KW-1185">Reference proteome</keyword>
<reference evidence="3" key="2">
    <citation type="submission" date="2020-09" db="EMBL/GenBank/DDBJ databases">
        <authorList>
            <person name="Sun Q."/>
            <person name="Ohkuma M."/>
        </authorList>
    </citation>
    <scope>NUCLEOTIDE SEQUENCE</scope>
    <source>
        <strain evidence="3">JCM 31311</strain>
    </source>
</reference>